<proteinExistence type="inferred from homology"/>
<comment type="similarity">
    <text evidence="1">Belongs to the short-chain fatty acyl-CoA assimilation regulator (ScfR) family.</text>
</comment>
<keyword evidence="4" id="KW-1185">Reference proteome</keyword>
<dbReference type="PANTHER" id="PTHR43236">
    <property type="entry name" value="ANTITOXIN HIGA1"/>
    <property type="match status" value="1"/>
</dbReference>
<feature type="domain" description="HTH cro/C1-type" evidence="2">
    <location>
        <begin position="26"/>
        <end position="72"/>
    </location>
</feature>
<gene>
    <name evidence="3" type="ORF">SAMN05421818_10527</name>
</gene>
<dbReference type="STRING" id="702745.SAMN05421818_10527"/>
<accession>A0A1G8CV20</accession>
<dbReference type="Gene3D" id="1.10.260.40">
    <property type="entry name" value="lambda repressor-like DNA-binding domains"/>
    <property type="match status" value="1"/>
</dbReference>
<protein>
    <submittedName>
        <fullName evidence="3">Addiction module antidote protein, HigA family</fullName>
    </submittedName>
</protein>
<dbReference type="Proteomes" id="UP000243588">
    <property type="component" value="Unassembled WGS sequence"/>
</dbReference>
<dbReference type="SMART" id="SM00530">
    <property type="entry name" value="HTH_XRE"/>
    <property type="match status" value="1"/>
</dbReference>
<dbReference type="InterPro" id="IPR001387">
    <property type="entry name" value="Cro/C1-type_HTH"/>
</dbReference>
<dbReference type="SUPFAM" id="SSF47413">
    <property type="entry name" value="lambda repressor-like DNA-binding domains"/>
    <property type="match status" value="1"/>
</dbReference>
<dbReference type="Pfam" id="PF01381">
    <property type="entry name" value="HTH_3"/>
    <property type="match status" value="1"/>
</dbReference>
<evidence type="ECO:0000259" key="2">
    <source>
        <dbReference type="PROSITE" id="PS50943"/>
    </source>
</evidence>
<dbReference type="CDD" id="cd00093">
    <property type="entry name" value="HTH_XRE"/>
    <property type="match status" value="1"/>
</dbReference>
<dbReference type="Pfam" id="PF06114">
    <property type="entry name" value="Peptidase_M78"/>
    <property type="match status" value="1"/>
</dbReference>
<dbReference type="InterPro" id="IPR052345">
    <property type="entry name" value="Rad_response_metalloprotease"/>
</dbReference>
<dbReference type="InterPro" id="IPR010359">
    <property type="entry name" value="IrrE_HExxH"/>
</dbReference>
<evidence type="ECO:0000256" key="1">
    <source>
        <dbReference type="ARBA" id="ARBA00007227"/>
    </source>
</evidence>
<organism evidence="3 4">
    <name type="scientific">Myroides phaeus</name>
    <dbReference type="NCBI Taxonomy" id="702745"/>
    <lineage>
        <taxon>Bacteria</taxon>
        <taxon>Pseudomonadati</taxon>
        <taxon>Bacteroidota</taxon>
        <taxon>Flavobacteriia</taxon>
        <taxon>Flavobacteriales</taxon>
        <taxon>Flavobacteriaceae</taxon>
        <taxon>Myroides</taxon>
    </lineage>
</organism>
<dbReference type="RefSeq" id="WP_090406480.1">
    <property type="nucleotide sequence ID" value="NZ_FNDQ01000005.1"/>
</dbReference>
<sequence>MEALRLKKELLSVPGDTIQEHIDFIGMSQAELAERIGRSVPKLNELIKGKSSITRDTAQKLEFVLGVPASFWLNLEKQYQEELLEIEKLEELSQSIEWVKGFPLEYLKSLGLLPDSKDKITMKEALLKFFRVASENEWHTIYSAEVSLSYKIDLRHSTEPKVIATWLRLGELDAEKINVSNFDKKVLSESITRLQTLMYEHPDDWLIQLQEICASFGVALVYSQCLSKAPIYGAARWIRNKTLPLIQITDRQKDYNAFWFSFFHELAHIKLHNKSEVFIDGKSIDFDSNLLKEKEADSFAAKILIGDSIRKLMKRTEKWDKNTLLLFSAKHKVHPSILVSQLQREKRIGYHEIQFNDLKSKVVFSCTNQRDHMFEEVE</sequence>
<dbReference type="EMBL" id="FNDQ01000005">
    <property type="protein sequence ID" value="SDH49352.1"/>
    <property type="molecule type" value="Genomic_DNA"/>
</dbReference>
<reference evidence="4" key="1">
    <citation type="submission" date="2016-10" db="EMBL/GenBank/DDBJ databases">
        <authorList>
            <person name="Varghese N."/>
            <person name="Submissions S."/>
        </authorList>
    </citation>
    <scope>NUCLEOTIDE SEQUENCE [LARGE SCALE GENOMIC DNA]</scope>
    <source>
        <strain evidence="4">DSM 23313</strain>
    </source>
</reference>
<evidence type="ECO:0000313" key="4">
    <source>
        <dbReference type="Proteomes" id="UP000243588"/>
    </source>
</evidence>
<dbReference type="GO" id="GO:0003677">
    <property type="term" value="F:DNA binding"/>
    <property type="evidence" value="ECO:0007669"/>
    <property type="project" value="InterPro"/>
</dbReference>
<dbReference type="PROSITE" id="PS50943">
    <property type="entry name" value="HTH_CROC1"/>
    <property type="match status" value="1"/>
</dbReference>
<dbReference type="PANTHER" id="PTHR43236:SF2">
    <property type="entry name" value="BLL0069 PROTEIN"/>
    <property type="match status" value="1"/>
</dbReference>
<dbReference type="Gene3D" id="1.10.10.2910">
    <property type="match status" value="1"/>
</dbReference>
<evidence type="ECO:0000313" key="3">
    <source>
        <dbReference type="EMBL" id="SDH49352.1"/>
    </source>
</evidence>
<name>A0A1G8CV20_9FLAO</name>
<dbReference type="InterPro" id="IPR010982">
    <property type="entry name" value="Lambda_DNA-bd_dom_sf"/>
</dbReference>
<dbReference type="AlphaFoldDB" id="A0A1G8CV20"/>